<accession>A0A1I4WLE7</accession>
<keyword evidence="5" id="KW-0804">Transcription</keyword>
<proteinExistence type="inferred from homology"/>
<dbReference type="InterPro" id="IPR036388">
    <property type="entry name" value="WH-like_DNA-bd_sf"/>
</dbReference>
<evidence type="ECO:0000256" key="2">
    <source>
        <dbReference type="ARBA" id="ARBA00022458"/>
    </source>
</evidence>
<evidence type="ECO:0000256" key="5">
    <source>
        <dbReference type="ARBA" id="ARBA00023163"/>
    </source>
</evidence>
<dbReference type="PANTHER" id="PTHR30118:SF15">
    <property type="entry name" value="TRANSCRIPTIONAL REGULATORY PROTEIN"/>
    <property type="match status" value="1"/>
</dbReference>
<dbReference type="Pfam" id="PF03466">
    <property type="entry name" value="LysR_substrate"/>
    <property type="match status" value="1"/>
</dbReference>
<dbReference type="Gene3D" id="1.10.10.10">
    <property type="entry name" value="Winged helix-like DNA-binding domain superfamily/Winged helix DNA-binding domain"/>
    <property type="match status" value="1"/>
</dbReference>
<dbReference type="InterPro" id="IPR036390">
    <property type="entry name" value="WH_DNA-bd_sf"/>
</dbReference>
<dbReference type="GO" id="GO:0003700">
    <property type="term" value="F:DNA-binding transcription factor activity"/>
    <property type="evidence" value="ECO:0007669"/>
    <property type="project" value="InterPro"/>
</dbReference>
<dbReference type="SUPFAM" id="SSF53850">
    <property type="entry name" value="Periplasmic binding protein-like II"/>
    <property type="match status" value="1"/>
</dbReference>
<evidence type="ECO:0000259" key="6">
    <source>
        <dbReference type="PROSITE" id="PS50931"/>
    </source>
</evidence>
<protein>
    <submittedName>
        <fullName evidence="7">LysR family transcriptional regulator</fullName>
    </submittedName>
</protein>
<dbReference type="Gene3D" id="3.40.190.10">
    <property type="entry name" value="Periplasmic binding protein-like II"/>
    <property type="match status" value="2"/>
</dbReference>
<comment type="caution">
    <text evidence="7">The sequence shown here is derived from an EMBL/GenBank/DDBJ whole genome shotgun (WGS) entry which is preliminary data.</text>
</comment>
<evidence type="ECO:0000313" key="8">
    <source>
        <dbReference type="Proteomes" id="UP000233491"/>
    </source>
</evidence>
<keyword evidence="3" id="KW-0805">Transcription regulation</keyword>
<evidence type="ECO:0000313" key="7">
    <source>
        <dbReference type="EMBL" id="PKR91035.1"/>
    </source>
</evidence>
<dbReference type="InterPro" id="IPR000847">
    <property type="entry name" value="LysR_HTH_N"/>
</dbReference>
<evidence type="ECO:0000256" key="1">
    <source>
        <dbReference type="ARBA" id="ARBA00009437"/>
    </source>
</evidence>
<reference evidence="7 8" key="1">
    <citation type="submission" date="2017-12" db="EMBL/GenBank/DDBJ databases">
        <title>Anaerobic carbon monoxide metabolism by Pleomorphomonas carboxyditropha sp. nov., a new mesophilic hydrogenogenic carboxidotroph.</title>
        <authorList>
            <person name="Esquivel-Elizondo S."/>
            <person name="Krajmalnik-Brown R."/>
        </authorList>
    </citation>
    <scope>NUCLEOTIDE SEQUENCE [LARGE SCALE GENOMIC DNA]</scope>
    <source>
        <strain evidence="7 8">R5-392</strain>
    </source>
</reference>
<dbReference type="AlphaFoldDB" id="A0A1I4WLE7"/>
<gene>
    <name evidence="7" type="ORF">CXZ10_06750</name>
</gene>
<dbReference type="PROSITE" id="PS50931">
    <property type="entry name" value="HTH_LYSR"/>
    <property type="match status" value="1"/>
</dbReference>
<dbReference type="OrthoDB" id="528082at2"/>
<dbReference type="SUPFAM" id="SSF46785">
    <property type="entry name" value="Winged helix' DNA-binding domain"/>
    <property type="match status" value="1"/>
</dbReference>
<organism evidence="7 8">
    <name type="scientific">Pleomorphomonas diazotrophica</name>
    <dbReference type="NCBI Taxonomy" id="1166257"/>
    <lineage>
        <taxon>Bacteria</taxon>
        <taxon>Pseudomonadati</taxon>
        <taxon>Pseudomonadota</taxon>
        <taxon>Alphaproteobacteria</taxon>
        <taxon>Hyphomicrobiales</taxon>
        <taxon>Pleomorphomonadaceae</taxon>
        <taxon>Pleomorphomonas</taxon>
    </lineage>
</organism>
<dbReference type="Pfam" id="PF00126">
    <property type="entry name" value="HTH_1"/>
    <property type="match status" value="1"/>
</dbReference>
<sequence length="326" mass="35876">MKSKFTLDEQLYGRWGTFNERELRRVDLNLLLVFSAVMREGSVRGAARRLYLGPSGISMALTRLRTVLGADLFVRGKSGLMPTPFAQHLYDRILPALAEINAAILTGDEFEPATAYRTVRVAMTDDIEINLGPRLIRRLQDEAPNMDFIIRAGDYSNATSMLDDDLVDLVICARPSRREARHRVQSLYTESFVVLSGSPATGADSVMPLSVYTGTPHALVSANGLSSGLIDESLRTLGATRRVAVVVERFSTLPHLLKSSNLLANVPSLSARVLSKTFGLTSYTLPFASPQFEVVAVWHAKFDVDPAQSWVRSIVSQEAAAMRSFV</sequence>
<feature type="domain" description="HTH lysR-type" evidence="6">
    <location>
        <begin position="26"/>
        <end position="83"/>
    </location>
</feature>
<name>A0A1I4WLE7_9HYPH</name>
<evidence type="ECO:0000256" key="3">
    <source>
        <dbReference type="ARBA" id="ARBA00023015"/>
    </source>
</evidence>
<keyword evidence="8" id="KW-1185">Reference proteome</keyword>
<keyword evidence="2" id="KW-0536">Nodulation</keyword>
<evidence type="ECO:0000256" key="4">
    <source>
        <dbReference type="ARBA" id="ARBA00023125"/>
    </source>
</evidence>
<dbReference type="GO" id="GO:0003677">
    <property type="term" value="F:DNA binding"/>
    <property type="evidence" value="ECO:0007669"/>
    <property type="project" value="UniProtKB-KW"/>
</dbReference>
<dbReference type="PANTHER" id="PTHR30118">
    <property type="entry name" value="HTH-TYPE TRANSCRIPTIONAL REGULATOR LEUO-RELATED"/>
    <property type="match status" value="1"/>
</dbReference>
<comment type="similarity">
    <text evidence="1">Belongs to the LysR transcriptional regulatory family.</text>
</comment>
<dbReference type="EMBL" id="PJNW01000002">
    <property type="protein sequence ID" value="PKR91035.1"/>
    <property type="molecule type" value="Genomic_DNA"/>
</dbReference>
<dbReference type="InterPro" id="IPR050389">
    <property type="entry name" value="LysR-type_TF"/>
</dbReference>
<dbReference type="InterPro" id="IPR005119">
    <property type="entry name" value="LysR_subst-bd"/>
</dbReference>
<dbReference type="Proteomes" id="UP000233491">
    <property type="component" value="Unassembled WGS sequence"/>
</dbReference>
<dbReference type="RefSeq" id="WP_101288296.1">
    <property type="nucleotide sequence ID" value="NZ_FOUQ01000018.1"/>
</dbReference>
<keyword evidence="4" id="KW-0238">DNA-binding</keyword>